<dbReference type="PANTHER" id="PTHR24304">
    <property type="entry name" value="CYTOCHROME P450 FAMILY 7"/>
    <property type="match status" value="1"/>
</dbReference>
<dbReference type="InterPro" id="IPR036396">
    <property type="entry name" value="Cyt_P450_sf"/>
</dbReference>
<feature type="region of interest" description="Disordered" evidence="5">
    <location>
        <begin position="489"/>
        <end position="522"/>
    </location>
</feature>
<keyword evidence="8" id="KW-1185">Reference proteome</keyword>
<dbReference type="InterPro" id="IPR001128">
    <property type="entry name" value="Cyt_P450"/>
</dbReference>
<protein>
    <submittedName>
        <fullName evidence="7">Cytochrome P450</fullName>
    </submittedName>
</protein>
<evidence type="ECO:0000256" key="5">
    <source>
        <dbReference type="SAM" id="MobiDB-lite"/>
    </source>
</evidence>
<keyword evidence="2" id="KW-0349">Heme</keyword>
<reference evidence="7 8" key="1">
    <citation type="submission" date="2023-01" db="EMBL/GenBank/DDBJ databases">
        <title>Analysis of 21 Apiospora genomes using comparative genomics revels a genus with tremendous synthesis potential of carbohydrate active enzymes and secondary metabolites.</title>
        <authorList>
            <person name="Sorensen T."/>
        </authorList>
    </citation>
    <scope>NUCLEOTIDE SEQUENCE [LARGE SCALE GENOMIC DNA]</scope>
    <source>
        <strain evidence="7 8">CBS 83171</strain>
    </source>
</reference>
<organism evidence="7 8">
    <name type="scientific">Apiospora saccharicola</name>
    <dbReference type="NCBI Taxonomy" id="335842"/>
    <lineage>
        <taxon>Eukaryota</taxon>
        <taxon>Fungi</taxon>
        <taxon>Dikarya</taxon>
        <taxon>Ascomycota</taxon>
        <taxon>Pezizomycotina</taxon>
        <taxon>Sordariomycetes</taxon>
        <taxon>Xylariomycetidae</taxon>
        <taxon>Amphisphaeriales</taxon>
        <taxon>Apiosporaceae</taxon>
        <taxon>Apiospora</taxon>
    </lineage>
</organism>
<dbReference type="SUPFAM" id="SSF48264">
    <property type="entry name" value="Cytochrome P450"/>
    <property type="match status" value="1"/>
</dbReference>
<comment type="similarity">
    <text evidence="1">Belongs to the cytochrome P450 family.</text>
</comment>
<keyword evidence="3" id="KW-0479">Metal-binding</keyword>
<keyword evidence="6" id="KW-0812">Transmembrane</keyword>
<keyword evidence="6" id="KW-0472">Membrane</keyword>
<keyword evidence="4" id="KW-0408">Iron</keyword>
<dbReference type="InterPro" id="IPR050529">
    <property type="entry name" value="CYP450_sterol_14alpha_dmase"/>
</dbReference>
<evidence type="ECO:0000313" key="7">
    <source>
        <dbReference type="EMBL" id="KAK8053218.1"/>
    </source>
</evidence>
<dbReference type="Proteomes" id="UP001446871">
    <property type="component" value="Unassembled WGS sequence"/>
</dbReference>
<evidence type="ECO:0000256" key="3">
    <source>
        <dbReference type="ARBA" id="ARBA00022723"/>
    </source>
</evidence>
<name>A0ABR1U2T6_9PEZI</name>
<dbReference type="Pfam" id="PF00067">
    <property type="entry name" value="p450"/>
    <property type="match status" value="1"/>
</dbReference>
<evidence type="ECO:0000256" key="1">
    <source>
        <dbReference type="ARBA" id="ARBA00010617"/>
    </source>
</evidence>
<evidence type="ECO:0000313" key="8">
    <source>
        <dbReference type="Proteomes" id="UP001446871"/>
    </source>
</evidence>
<evidence type="ECO:0000256" key="4">
    <source>
        <dbReference type="ARBA" id="ARBA00023004"/>
    </source>
</evidence>
<keyword evidence="6" id="KW-1133">Transmembrane helix</keyword>
<dbReference type="Gene3D" id="1.10.630.10">
    <property type="entry name" value="Cytochrome P450"/>
    <property type="match status" value="1"/>
</dbReference>
<dbReference type="EMBL" id="JAQQWM010000008">
    <property type="protein sequence ID" value="KAK8053218.1"/>
    <property type="molecule type" value="Genomic_DNA"/>
</dbReference>
<accession>A0ABR1U2T6</accession>
<dbReference type="PANTHER" id="PTHR24304:SF2">
    <property type="entry name" value="24-HYDROXYCHOLESTEROL 7-ALPHA-HYDROXYLASE"/>
    <property type="match status" value="1"/>
</dbReference>
<proteinExistence type="inferred from homology"/>
<comment type="caution">
    <text evidence="7">The sequence shown here is derived from an EMBL/GenBank/DDBJ whole genome shotgun (WGS) entry which is preliminary data.</text>
</comment>
<feature type="transmembrane region" description="Helical" evidence="6">
    <location>
        <begin position="34"/>
        <end position="53"/>
    </location>
</feature>
<evidence type="ECO:0000256" key="2">
    <source>
        <dbReference type="ARBA" id="ARBA00022617"/>
    </source>
</evidence>
<sequence length="610" mass="69643">MPGCDRPLTRESQAILEGKIKWLTALPYLWSPPWWVAVPGCFVVLLPFLTWMVSDWRFRRTCSSPVSEGKGLAAPPVTPYYDVFFGNLLDLILNTQGFLLKVIGMARQGPIGVAAGFAKLTVVSNPDQIQKVFRASKQLSNKRLAVFALQYLFGASREIAELFENHTIEESGSPKTDQGEQHLTNHVSGFSHYAREFLSGTHLQSLSKRYLANISHNSDQLNIQENWVRFPDLFVFLQGLVTPAAIEALMGAKIFEVNPNIVDDFWYFERGAPRFLRGFPRWLMPSRYRARDRIFDTMKKLDELAAQQDLSRLAPDDPEWEPYLGSKFLRARHEYSNLRATLPAKTKAWEKMGILFGANANLVPSMFWYVFEALKDPHLADRMLAEISSCVTTHNTGSGSGRDFHLEKLLEQPLLQSAYAETLRLRVAIALPRTVEHGDFNLAGYKIEENRHILMFTWPIMQDEEAWARAGKPPLRPFDQFWAERFLVPKQQHQQQQQQQQPVAGGRRSSDSDGDVVENNKSGDYEFSLRGLAGRWIPYGGGQHLCPGRHFAKVQLIVTFAFLFSRYDTELLDEARQNEAQPDMRWFPTGALPPDRQVPFRIRKRQGGLL</sequence>
<feature type="compositionally biased region" description="Low complexity" evidence="5">
    <location>
        <begin position="491"/>
        <end position="501"/>
    </location>
</feature>
<evidence type="ECO:0000256" key="6">
    <source>
        <dbReference type="SAM" id="Phobius"/>
    </source>
</evidence>
<dbReference type="CDD" id="cd11040">
    <property type="entry name" value="CYP7_CYP8-like"/>
    <property type="match status" value="1"/>
</dbReference>
<gene>
    <name evidence="7" type="ORF">PG996_012519</name>
</gene>